<dbReference type="InterPro" id="IPR001915">
    <property type="entry name" value="Peptidase_M48"/>
</dbReference>
<feature type="transmembrane region" description="Helical" evidence="12">
    <location>
        <begin position="12"/>
        <end position="36"/>
    </location>
</feature>
<evidence type="ECO:0000256" key="5">
    <source>
        <dbReference type="ARBA" id="ARBA00022801"/>
    </source>
</evidence>
<evidence type="ECO:0000256" key="6">
    <source>
        <dbReference type="ARBA" id="ARBA00022833"/>
    </source>
</evidence>
<dbReference type="PANTHER" id="PTHR43221">
    <property type="entry name" value="PROTEASE HTPX"/>
    <property type="match status" value="1"/>
</dbReference>
<keyword evidence="7 12" id="KW-1133">Transmembrane helix</keyword>
<keyword evidence="15" id="KW-1185">Reference proteome</keyword>
<keyword evidence="1" id="KW-1003">Cell membrane</keyword>
<feature type="transmembrane region" description="Helical" evidence="12">
    <location>
        <begin position="210"/>
        <end position="232"/>
    </location>
</feature>
<dbReference type="GO" id="GO:0006508">
    <property type="term" value="P:proteolysis"/>
    <property type="evidence" value="ECO:0007669"/>
    <property type="project" value="UniProtKB-KW"/>
</dbReference>
<evidence type="ECO:0000256" key="12">
    <source>
        <dbReference type="SAM" id="Phobius"/>
    </source>
</evidence>
<keyword evidence="9 12" id="KW-0472">Membrane</keyword>
<evidence type="ECO:0000256" key="7">
    <source>
        <dbReference type="ARBA" id="ARBA00022989"/>
    </source>
</evidence>
<evidence type="ECO:0000256" key="2">
    <source>
        <dbReference type="ARBA" id="ARBA00022670"/>
    </source>
</evidence>
<evidence type="ECO:0000313" key="15">
    <source>
        <dbReference type="Proteomes" id="UP000219689"/>
    </source>
</evidence>
<dbReference type="EMBL" id="NXNI01000001">
    <property type="protein sequence ID" value="PCR90680.1"/>
    <property type="molecule type" value="Genomic_DNA"/>
</dbReference>
<keyword evidence="4" id="KW-0479">Metal-binding</keyword>
<keyword evidence="8 10" id="KW-0482">Metalloprotease</keyword>
<dbReference type="OrthoDB" id="28389at2157"/>
<dbReference type="Pfam" id="PF01435">
    <property type="entry name" value="Peptidase_M48"/>
    <property type="match status" value="1"/>
</dbReference>
<keyword evidence="6 10" id="KW-0862">Zinc</keyword>
<dbReference type="AlphaFoldDB" id="A0A2A5QV17"/>
<keyword evidence="3 12" id="KW-0812">Transmembrane</keyword>
<evidence type="ECO:0000259" key="13">
    <source>
        <dbReference type="Pfam" id="PF01435"/>
    </source>
</evidence>
<reference evidence="14 15" key="1">
    <citation type="submission" date="2017-09" db="EMBL/GenBank/DDBJ databases">
        <title>Genome sequences of Natrinema ejinorence JCM 13890T.</title>
        <authorList>
            <person name="Roh S.W."/>
            <person name="Kim Y.B."/>
            <person name="Kim J.Y."/>
        </authorList>
    </citation>
    <scope>NUCLEOTIDE SEQUENCE [LARGE SCALE GENOMIC DNA]</scope>
    <source>
        <strain evidence="14 15">JCM 13890</strain>
    </source>
</reference>
<evidence type="ECO:0000256" key="4">
    <source>
        <dbReference type="ARBA" id="ARBA00022723"/>
    </source>
</evidence>
<dbReference type="PANTHER" id="PTHR43221:SF2">
    <property type="entry name" value="PROTEASE HTPX HOMOLOG"/>
    <property type="match status" value="1"/>
</dbReference>
<comment type="caution">
    <text evidence="14">The sequence shown here is derived from an EMBL/GenBank/DDBJ whole genome shotgun (WGS) entry which is preliminary data.</text>
</comment>
<comment type="similarity">
    <text evidence="10">Belongs to the peptidase M48 family.</text>
</comment>
<protein>
    <submittedName>
        <fullName evidence="14">Peptidase M48</fullName>
    </submittedName>
</protein>
<organism evidence="14 15">
    <name type="scientific">Natrinema ejinorense</name>
    <dbReference type="NCBI Taxonomy" id="373386"/>
    <lineage>
        <taxon>Archaea</taxon>
        <taxon>Methanobacteriati</taxon>
        <taxon>Methanobacteriota</taxon>
        <taxon>Stenosarchaea group</taxon>
        <taxon>Halobacteria</taxon>
        <taxon>Halobacteriales</taxon>
        <taxon>Natrialbaceae</taxon>
        <taxon>Natrinema</taxon>
    </lineage>
</organism>
<evidence type="ECO:0000256" key="11">
    <source>
        <dbReference type="SAM" id="MobiDB-lite"/>
    </source>
</evidence>
<keyword evidence="5 10" id="KW-0378">Hydrolase</keyword>
<dbReference type="RefSeq" id="WP_097379628.1">
    <property type="nucleotide sequence ID" value="NZ_NXNI01000001.1"/>
</dbReference>
<evidence type="ECO:0000313" key="14">
    <source>
        <dbReference type="EMBL" id="PCR90680.1"/>
    </source>
</evidence>
<keyword evidence="2 10" id="KW-0645">Protease</keyword>
<sequence>MPSTKLRVRICAVLGVFVAITAVFVLALLWAYGVLLPGVVGGTIVFLQHGAVEFDLFQLPVSWGTALVVIAGFLAAQTYYGYQRVLSGTSGTDGEGNHAVARTVRRLAMSADIPEPDVRVVADETASCYTVGRLTDATIVVTTGLVASLDADELEAVLAHEIAHVANRDVTLMTITTLFLEIADRAYHAARLARRALVDPDALSDGGRLALYWFLPLVALTYVFVAPILWVFPTIADWATRTLSQSREFAADAGAARITGKPMALASALVSLAGTTETPAMDLRATRTRALCIVPTDPVTGEDTTSLPAIGRPMDATRRREHVRSWLEGETPSGPRDPGDSAPTHPSVEARVRQLTELAAQLEVNS</sequence>
<gene>
    <name evidence="14" type="ORF">CP557_09250</name>
</gene>
<dbReference type="Gene3D" id="3.30.2010.10">
    <property type="entry name" value="Metalloproteases ('zincins'), catalytic domain"/>
    <property type="match status" value="1"/>
</dbReference>
<dbReference type="GO" id="GO:0046872">
    <property type="term" value="F:metal ion binding"/>
    <property type="evidence" value="ECO:0007669"/>
    <property type="project" value="UniProtKB-KW"/>
</dbReference>
<feature type="transmembrane region" description="Helical" evidence="12">
    <location>
        <begin position="56"/>
        <end position="76"/>
    </location>
</feature>
<dbReference type="Proteomes" id="UP000219689">
    <property type="component" value="Unassembled WGS sequence"/>
</dbReference>
<evidence type="ECO:0000256" key="1">
    <source>
        <dbReference type="ARBA" id="ARBA00022475"/>
    </source>
</evidence>
<dbReference type="InterPro" id="IPR050083">
    <property type="entry name" value="HtpX_protease"/>
</dbReference>
<accession>A0A2A5QV17</accession>
<feature type="region of interest" description="Disordered" evidence="11">
    <location>
        <begin position="325"/>
        <end position="349"/>
    </location>
</feature>
<name>A0A2A5QV17_9EURY</name>
<proteinExistence type="inferred from homology"/>
<evidence type="ECO:0000256" key="8">
    <source>
        <dbReference type="ARBA" id="ARBA00023049"/>
    </source>
</evidence>
<evidence type="ECO:0000256" key="3">
    <source>
        <dbReference type="ARBA" id="ARBA00022692"/>
    </source>
</evidence>
<feature type="domain" description="Peptidase M48" evidence="13">
    <location>
        <begin position="98"/>
        <end position="358"/>
    </location>
</feature>
<evidence type="ECO:0000256" key="9">
    <source>
        <dbReference type="ARBA" id="ARBA00023136"/>
    </source>
</evidence>
<evidence type="ECO:0000256" key="10">
    <source>
        <dbReference type="RuleBase" id="RU003983"/>
    </source>
</evidence>
<dbReference type="GO" id="GO:0004222">
    <property type="term" value="F:metalloendopeptidase activity"/>
    <property type="evidence" value="ECO:0007669"/>
    <property type="project" value="InterPro"/>
</dbReference>
<comment type="cofactor">
    <cofactor evidence="10">
        <name>Zn(2+)</name>
        <dbReference type="ChEBI" id="CHEBI:29105"/>
    </cofactor>
    <text evidence="10">Binds 1 zinc ion per subunit.</text>
</comment>